<dbReference type="GO" id="GO:0044718">
    <property type="term" value="P:siderophore transmembrane transport"/>
    <property type="evidence" value="ECO:0007669"/>
    <property type="project" value="TreeGrafter"/>
</dbReference>
<evidence type="ECO:0000256" key="2">
    <source>
        <dbReference type="ARBA" id="ARBA00022448"/>
    </source>
</evidence>
<dbReference type="InterPro" id="IPR008969">
    <property type="entry name" value="CarboxyPept-like_regulatory"/>
</dbReference>
<keyword evidence="2" id="KW-0813">Transport</keyword>
<reference evidence="11" key="1">
    <citation type="journal article" date="2020" name="mSystems">
        <title>Genome- and Community-Level Interaction Insights into Carbon Utilization and Element Cycling Functions of Hydrothermarchaeota in Hydrothermal Sediment.</title>
        <authorList>
            <person name="Zhou Z."/>
            <person name="Liu Y."/>
            <person name="Xu W."/>
            <person name="Pan J."/>
            <person name="Luo Z.H."/>
            <person name="Li M."/>
        </authorList>
    </citation>
    <scope>NUCLEOTIDE SEQUENCE [LARGE SCALE GENOMIC DNA]</scope>
    <source>
        <strain evidence="11">SpSt-143</strain>
    </source>
</reference>
<evidence type="ECO:0000313" key="11">
    <source>
        <dbReference type="EMBL" id="HER95520.1"/>
    </source>
</evidence>
<name>A0A7V2AZI0_RHOMR</name>
<dbReference type="GO" id="GO:0015344">
    <property type="term" value="F:siderophore uptake transmembrane transporter activity"/>
    <property type="evidence" value="ECO:0007669"/>
    <property type="project" value="TreeGrafter"/>
</dbReference>
<dbReference type="PANTHER" id="PTHR30069:SF29">
    <property type="entry name" value="HEMOGLOBIN AND HEMOGLOBIN-HAPTOGLOBIN-BINDING PROTEIN 1-RELATED"/>
    <property type="match status" value="1"/>
</dbReference>
<evidence type="ECO:0000259" key="10">
    <source>
        <dbReference type="Pfam" id="PF00593"/>
    </source>
</evidence>
<proteinExistence type="predicted"/>
<evidence type="ECO:0000256" key="4">
    <source>
        <dbReference type="ARBA" id="ARBA00022692"/>
    </source>
</evidence>
<dbReference type="InterPro" id="IPR000531">
    <property type="entry name" value="Beta-barrel_TonB"/>
</dbReference>
<accession>A0A7V2AZI0</accession>
<evidence type="ECO:0000256" key="7">
    <source>
        <dbReference type="ARBA" id="ARBA00023136"/>
    </source>
</evidence>
<dbReference type="Gene3D" id="2.60.40.1120">
    <property type="entry name" value="Carboxypeptidase-like, regulatory domain"/>
    <property type="match status" value="1"/>
</dbReference>
<comment type="caution">
    <text evidence="11">The sequence shown here is derived from an EMBL/GenBank/DDBJ whole genome shotgun (WGS) entry which is preliminary data.</text>
</comment>
<keyword evidence="6" id="KW-0798">TonB box</keyword>
<organism evidence="11">
    <name type="scientific">Rhodothermus marinus</name>
    <name type="common">Rhodothermus obamensis</name>
    <dbReference type="NCBI Taxonomy" id="29549"/>
    <lineage>
        <taxon>Bacteria</taxon>
        <taxon>Pseudomonadati</taxon>
        <taxon>Rhodothermota</taxon>
        <taxon>Rhodothermia</taxon>
        <taxon>Rhodothermales</taxon>
        <taxon>Rhodothermaceae</taxon>
        <taxon>Rhodothermus</taxon>
    </lineage>
</organism>
<dbReference type="PANTHER" id="PTHR30069">
    <property type="entry name" value="TONB-DEPENDENT OUTER MEMBRANE RECEPTOR"/>
    <property type="match status" value="1"/>
</dbReference>
<evidence type="ECO:0000256" key="8">
    <source>
        <dbReference type="ARBA" id="ARBA00023170"/>
    </source>
</evidence>
<feature type="domain" description="TonB-dependent receptor-like beta-barrel" evidence="10">
    <location>
        <begin position="388"/>
        <end position="886"/>
    </location>
</feature>
<keyword evidence="8 11" id="KW-0675">Receptor</keyword>
<evidence type="ECO:0000256" key="9">
    <source>
        <dbReference type="ARBA" id="ARBA00023237"/>
    </source>
</evidence>
<comment type="subcellular location">
    <subcellularLocation>
        <location evidence="1">Cell outer membrane</location>
        <topology evidence="1">Multi-pass membrane protein</topology>
    </subcellularLocation>
</comment>
<sequence length="961" mass="107809">MAIGLLHRFRGGIVGLIGILPWVALAQNVGRIAGSVTDAATGDPLPGVNVTVVGTTLGAATDIEGQYYILNVPPGRYAVRASMIGYQPVVVEDVVVHADRTTQVNFSLSEAALEIGEIVVQAVRPDVERDKTATSHIVRFDEVQAVPGMRNISDVLALAADVIDGHFRGGRQGEEYYTLQGMGIVNPLDNSSAFMPIMSAVEEVEVITSGFSAQYGNAQSGVVRISMKEGSRTRWTSRLEIRMRAPGRKHFGPSVFDPKANDYLRLLYYNEGNIWLTGDPGSDTPQPFYGAMASGLTSYFAGDVQAQLAMARALYEQMRRDVNRDYGNEIDYAVELASGGPINERMRMFMALGLTKQWPFLPTESPDVEYQVMGNVVTDVTESATFRLSGGLSHQRNNIFPSRNSVGGYQRWLWDRVVGLQDQRRTNMQLGGRFTHALSPSTYYELQLNTLRTQNEVGSTPTPPLLPDTLEINWAVGTLSWPNNNSPDGINYQVGNDIFTKEKTHTISFEGSLTSQLTPYHLLHGGIQINSYLIDVFNSVNLRSTRQIERYRARPFEAAMYLQDKMEFEGMIANVGLRLDIWYSGMKYYVDLFEPFGKPDSLGRFNPENGVRQAPPVHVRLQPRLGISFPISVNTVFHLNYGSFMQRPSFQYIVSQRVGQVRNNPMILGNPSLKPETTNSYDVGVVQALGGGFTLDVSGYYKDVKNLVQQADFIDDRAGYQVSSYFNLDYADIRGFRIALNKRRGALTGAINYQYSYATGKSPTATAATPIFNRDTLGVVTNDLTNVPTRDILLDFDRRHNLIITATYTTGETWGPRILNKYVFNNMTFSVYSIARSGRPYTSPSDLRKINTKQTPAEYNTDIKITKKVKNFFGAQASFYFEIFNVFNNKILNYNYLFRRPTPTNPNLALQYYEQYPIDDRENGVRYWWDKGRQGPFAVDQSFLLYSNQPRSYNFGVVIDF</sequence>
<dbReference type="Gene3D" id="2.40.170.20">
    <property type="entry name" value="TonB-dependent receptor, beta-barrel domain"/>
    <property type="match status" value="1"/>
</dbReference>
<evidence type="ECO:0000256" key="6">
    <source>
        <dbReference type="ARBA" id="ARBA00023077"/>
    </source>
</evidence>
<keyword evidence="4" id="KW-0812">Transmembrane</keyword>
<evidence type="ECO:0000256" key="3">
    <source>
        <dbReference type="ARBA" id="ARBA00022452"/>
    </source>
</evidence>
<dbReference type="EMBL" id="DSGB01000003">
    <property type="protein sequence ID" value="HER95520.1"/>
    <property type="molecule type" value="Genomic_DNA"/>
</dbReference>
<keyword evidence="5" id="KW-0732">Signal</keyword>
<dbReference type="SUPFAM" id="SSF56935">
    <property type="entry name" value="Porins"/>
    <property type="match status" value="1"/>
</dbReference>
<dbReference type="InterPro" id="IPR039426">
    <property type="entry name" value="TonB-dep_rcpt-like"/>
</dbReference>
<gene>
    <name evidence="11" type="ORF">ENO59_03245</name>
</gene>
<dbReference type="SUPFAM" id="SSF49464">
    <property type="entry name" value="Carboxypeptidase regulatory domain-like"/>
    <property type="match status" value="1"/>
</dbReference>
<dbReference type="Pfam" id="PF13715">
    <property type="entry name" value="CarbopepD_reg_2"/>
    <property type="match status" value="1"/>
</dbReference>
<keyword evidence="9" id="KW-0998">Cell outer membrane</keyword>
<evidence type="ECO:0000256" key="1">
    <source>
        <dbReference type="ARBA" id="ARBA00004571"/>
    </source>
</evidence>
<keyword evidence="7" id="KW-0472">Membrane</keyword>
<dbReference type="GO" id="GO:0009279">
    <property type="term" value="C:cell outer membrane"/>
    <property type="evidence" value="ECO:0007669"/>
    <property type="project" value="UniProtKB-SubCell"/>
</dbReference>
<keyword evidence="3" id="KW-1134">Transmembrane beta strand</keyword>
<protein>
    <submittedName>
        <fullName evidence="11">TonB-dependent receptor</fullName>
    </submittedName>
</protein>
<dbReference type="Pfam" id="PF00593">
    <property type="entry name" value="TonB_dep_Rec_b-barrel"/>
    <property type="match status" value="1"/>
</dbReference>
<evidence type="ECO:0000256" key="5">
    <source>
        <dbReference type="ARBA" id="ARBA00022729"/>
    </source>
</evidence>
<dbReference type="AlphaFoldDB" id="A0A7V2AZI0"/>
<dbReference type="InterPro" id="IPR036942">
    <property type="entry name" value="Beta-barrel_TonB_sf"/>
</dbReference>